<dbReference type="EMBL" id="LR797099">
    <property type="protein sequence ID" value="CAB4186752.1"/>
    <property type="molecule type" value="Genomic_DNA"/>
</dbReference>
<comment type="subcellular location">
    <subcellularLocation>
        <location evidence="1">Virion</location>
    </subcellularLocation>
</comment>
<accession>A0A6J5SYX7</accession>
<organism evidence="7">
    <name type="scientific">uncultured Caudovirales phage</name>
    <dbReference type="NCBI Taxonomy" id="2100421"/>
    <lineage>
        <taxon>Viruses</taxon>
        <taxon>Duplodnaviria</taxon>
        <taxon>Heunggongvirae</taxon>
        <taxon>Uroviricota</taxon>
        <taxon>Caudoviricetes</taxon>
        <taxon>Peduoviridae</taxon>
        <taxon>Maltschvirus</taxon>
        <taxon>Maltschvirus maltsch</taxon>
    </lineage>
</organism>
<dbReference type="GO" id="GO:0044423">
    <property type="term" value="C:virion component"/>
    <property type="evidence" value="ECO:0007669"/>
    <property type="project" value="UniProtKB-KW"/>
</dbReference>
<dbReference type="Pfam" id="PF12708">
    <property type="entry name" value="Pect-lyase_RHGA_epim"/>
    <property type="match status" value="1"/>
</dbReference>
<dbReference type="GO" id="GO:0016829">
    <property type="term" value="F:lyase activity"/>
    <property type="evidence" value="ECO:0007669"/>
    <property type="project" value="UniProtKB-KW"/>
</dbReference>
<proteinExistence type="predicted"/>
<evidence type="ECO:0000259" key="3">
    <source>
        <dbReference type="Pfam" id="PF12708"/>
    </source>
</evidence>
<dbReference type="InterPro" id="IPR012334">
    <property type="entry name" value="Pectin_lyas_fold"/>
</dbReference>
<feature type="domain" description="Rhamnogalacturonase A/B/Epimerase-like pectate lyase" evidence="3">
    <location>
        <begin position="101"/>
        <end position="300"/>
    </location>
</feature>
<evidence type="ECO:0000313" key="4">
    <source>
        <dbReference type="EMBL" id="CAB4163325.1"/>
    </source>
</evidence>
<dbReference type="GO" id="GO:0019058">
    <property type="term" value="P:viral life cycle"/>
    <property type="evidence" value="ECO:0007669"/>
    <property type="project" value="UniProtKB-ARBA"/>
</dbReference>
<dbReference type="EMBL" id="LR796758">
    <property type="protein sequence ID" value="CAB4163325.1"/>
    <property type="molecule type" value="Genomic_DNA"/>
</dbReference>
<dbReference type="SUPFAM" id="SSF51126">
    <property type="entry name" value="Pectin lyase-like"/>
    <property type="match status" value="1"/>
</dbReference>
<sequence>MAIVSISRITQRKGTAENLPQLSGAELGWSIDTRQLYIGNGTLAEGAPVVGNTEILTEFSDILGFNTTYTYQGAAAGYTVQTGPTAGNPVTQSLQTWLDQWASVKDFGAAGDGVTDDTDAINRALYQLYCREVNPAIRRSLFFPAGVYLVSQSIIIPTWATLYGEGVSNSRIQLNSGDDSALRAYVARTGDSKQQTGANIGSNSATPPQGITISNMAFESLDPDADIFLVEDAVNCSFQNVTFLGPLLQADLTTAVKDTAGVRFASTASLVTSQIVFDRCEFSGTVYGANTDAQVKGITISCSNFDTLYQGVVLGAGTPVLGGPTGFKMLSNTFDNIYAQGVYIGAVSLNSTGYNIFYDVGNHFNGTTNPATTVIDINADNNACLGDMFQRSDAYIGTYRNIQNNNKRVIWYNNGSFFGLGTYGIGSGARATLVNNTVSAATIFTWNTVSVSPAFKMAYTITRDIDDSTENAVNVRTGTLTVVGGTDSSGTNLNFDDTGVENVSPGVTFSVTETAGVISVKYTTTNTGINATLSYSTSRLV</sequence>
<evidence type="ECO:0000313" key="5">
    <source>
        <dbReference type="EMBL" id="CAB4165597.1"/>
    </source>
</evidence>
<evidence type="ECO:0000313" key="6">
    <source>
        <dbReference type="EMBL" id="CAB4186752.1"/>
    </source>
</evidence>
<evidence type="ECO:0000256" key="2">
    <source>
        <dbReference type="ARBA" id="ARBA00022844"/>
    </source>
</evidence>
<dbReference type="GO" id="GO:0051701">
    <property type="term" value="P:biological process involved in interaction with host"/>
    <property type="evidence" value="ECO:0007669"/>
    <property type="project" value="UniProtKB-ARBA"/>
</dbReference>
<gene>
    <name evidence="6" type="ORF">UFOVP1146_98</name>
    <name evidence="7" type="ORF">UFOVP1638_46</name>
    <name evidence="4" type="ORF">UFOVP812_11</name>
    <name evidence="5" type="ORF">UFOVP818_133</name>
</gene>
<dbReference type="InterPro" id="IPR011050">
    <property type="entry name" value="Pectin_lyase_fold/virulence"/>
</dbReference>
<dbReference type="Gene3D" id="2.160.20.10">
    <property type="entry name" value="Single-stranded right-handed beta-helix, Pectin lyase-like"/>
    <property type="match status" value="1"/>
</dbReference>
<keyword evidence="2" id="KW-0946">Virion</keyword>
<evidence type="ECO:0000256" key="1">
    <source>
        <dbReference type="ARBA" id="ARBA00004328"/>
    </source>
</evidence>
<name>A0A6J5SYX7_9CAUD</name>
<keyword evidence="7" id="KW-0456">Lyase</keyword>
<reference evidence="7" key="1">
    <citation type="submission" date="2020-05" db="EMBL/GenBank/DDBJ databases">
        <authorList>
            <person name="Chiriac C."/>
            <person name="Salcher M."/>
            <person name="Ghai R."/>
            <person name="Kavagutti S V."/>
        </authorList>
    </citation>
    <scope>NUCLEOTIDE SEQUENCE</scope>
</reference>
<dbReference type="EMBL" id="LR797502">
    <property type="protein sequence ID" value="CAB4220713.1"/>
    <property type="molecule type" value="Genomic_DNA"/>
</dbReference>
<evidence type="ECO:0000313" key="7">
    <source>
        <dbReference type="EMBL" id="CAB4220713.1"/>
    </source>
</evidence>
<dbReference type="EMBL" id="LR796776">
    <property type="protein sequence ID" value="CAB4165597.1"/>
    <property type="molecule type" value="Genomic_DNA"/>
</dbReference>
<protein>
    <submittedName>
        <fullName evidence="7">Pectate lyase superfamily protein</fullName>
    </submittedName>
</protein>
<dbReference type="InterPro" id="IPR024535">
    <property type="entry name" value="RHGA/B-epi-like_pectate_lyase"/>
</dbReference>